<dbReference type="PROSITE" id="PS00296">
    <property type="entry name" value="CHAPERONINS_CPN60"/>
    <property type="match status" value="1"/>
</dbReference>
<dbReference type="InterPro" id="IPR018370">
    <property type="entry name" value="Chaperonin_Cpn60_CS"/>
</dbReference>
<dbReference type="EC" id="5.6.1.7" evidence="6"/>
<evidence type="ECO:0000256" key="3">
    <source>
        <dbReference type="ARBA" id="ARBA00022840"/>
    </source>
</evidence>
<dbReference type="InterPro" id="IPR027410">
    <property type="entry name" value="TCP-1-like_intermed_sf"/>
</dbReference>
<keyword evidence="10" id="KW-1185">Reference proteome</keyword>
<dbReference type="Pfam" id="PF00118">
    <property type="entry name" value="Cpn60_TCP1"/>
    <property type="match status" value="1"/>
</dbReference>
<organism evidence="9 10">
    <name type="scientific">Caenimonas terrae</name>
    <dbReference type="NCBI Taxonomy" id="696074"/>
    <lineage>
        <taxon>Bacteria</taxon>
        <taxon>Pseudomonadati</taxon>
        <taxon>Pseudomonadota</taxon>
        <taxon>Betaproteobacteria</taxon>
        <taxon>Burkholderiales</taxon>
        <taxon>Comamonadaceae</taxon>
        <taxon>Caenimonas</taxon>
    </lineage>
</organism>
<evidence type="ECO:0000256" key="1">
    <source>
        <dbReference type="ARBA" id="ARBA00006607"/>
    </source>
</evidence>
<keyword evidence="5 6" id="KW-0413">Isomerase</keyword>
<evidence type="ECO:0000256" key="2">
    <source>
        <dbReference type="ARBA" id="ARBA00022741"/>
    </source>
</evidence>
<dbReference type="NCBIfam" id="NF009488">
    <property type="entry name" value="PRK12850.1"/>
    <property type="match status" value="1"/>
</dbReference>
<comment type="subcellular location">
    <subcellularLocation>
        <location evidence="6">Cytoplasm</location>
    </subcellularLocation>
</comment>
<dbReference type="HAMAP" id="MF_00600">
    <property type="entry name" value="CH60"/>
    <property type="match status" value="1"/>
</dbReference>
<keyword evidence="3 6" id="KW-0067">ATP-binding</keyword>
<dbReference type="SUPFAM" id="SSF48592">
    <property type="entry name" value="GroEL equatorial domain-like"/>
    <property type="match status" value="1"/>
</dbReference>
<dbReference type="Proteomes" id="UP001596037">
    <property type="component" value="Unassembled WGS sequence"/>
</dbReference>
<feature type="binding site" evidence="6">
    <location>
        <begin position="30"/>
        <end position="33"/>
    </location>
    <ligand>
        <name>ATP</name>
        <dbReference type="ChEBI" id="CHEBI:30616"/>
    </ligand>
</feature>
<comment type="function">
    <text evidence="6 8">Together with its co-chaperonin GroES, plays an essential role in assisting protein folding. The GroEL-GroES system forms a nano-cage that allows encapsulation of the non-native substrate proteins and provides a physical environment optimized to promote and accelerate protein folding.</text>
</comment>
<feature type="binding site" evidence="6">
    <location>
        <begin position="480"/>
        <end position="482"/>
    </location>
    <ligand>
        <name>ATP</name>
        <dbReference type="ChEBI" id="CHEBI:30616"/>
    </ligand>
</feature>
<proteinExistence type="inferred from homology"/>
<dbReference type="SUPFAM" id="SSF52029">
    <property type="entry name" value="GroEL apical domain-like"/>
    <property type="match status" value="1"/>
</dbReference>
<keyword evidence="4 6" id="KW-0143">Chaperone</keyword>
<feature type="binding site" evidence="6">
    <location>
        <position position="496"/>
    </location>
    <ligand>
        <name>ATP</name>
        <dbReference type="ChEBI" id="CHEBI:30616"/>
    </ligand>
</feature>
<comment type="subunit">
    <text evidence="6 8">Forms a cylinder of 14 subunits composed of two heptameric rings stacked back-to-back. Interacts with the co-chaperonin GroES.</text>
</comment>
<dbReference type="RefSeq" id="WP_376851587.1">
    <property type="nucleotide sequence ID" value="NZ_JBHSMF010000009.1"/>
</dbReference>
<reference evidence="10" key="1">
    <citation type="journal article" date="2019" name="Int. J. Syst. Evol. Microbiol.">
        <title>The Global Catalogue of Microorganisms (GCM) 10K type strain sequencing project: providing services to taxonomists for standard genome sequencing and annotation.</title>
        <authorList>
            <consortium name="The Broad Institute Genomics Platform"/>
            <consortium name="The Broad Institute Genome Sequencing Center for Infectious Disease"/>
            <person name="Wu L."/>
            <person name="Ma J."/>
        </authorList>
    </citation>
    <scope>NUCLEOTIDE SEQUENCE [LARGE SCALE GENOMIC DNA]</scope>
    <source>
        <strain evidence="10">CCUG 57401</strain>
    </source>
</reference>
<dbReference type="EMBL" id="JBHSMF010000009">
    <property type="protein sequence ID" value="MFC5499362.1"/>
    <property type="molecule type" value="Genomic_DNA"/>
</dbReference>
<dbReference type="Gene3D" id="1.10.560.10">
    <property type="entry name" value="GroEL-like equatorial domain"/>
    <property type="match status" value="1"/>
</dbReference>
<dbReference type="Gene3D" id="3.50.7.10">
    <property type="entry name" value="GroEL"/>
    <property type="match status" value="1"/>
</dbReference>
<dbReference type="InterPro" id="IPR001844">
    <property type="entry name" value="Cpn60/GroEL"/>
</dbReference>
<evidence type="ECO:0000313" key="10">
    <source>
        <dbReference type="Proteomes" id="UP001596037"/>
    </source>
</evidence>
<gene>
    <name evidence="6 9" type="primary">groL</name>
    <name evidence="6" type="synonym">groEL</name>
    <name evidence="9" type="ORF">ACFPOE_17590</name>
</gene>
<comment type="caution">
    <text evidence="9">The sequence shown here is derived from an EMBL/GenBank/DDBJ whole genome shotgun (WGS) entry which is preliminary data.</text>
</comment>
<evidence type="ECO:0000256" key="8">
    <source>
        <dbReference type="RuleBase" id="RU000419"/>
    </source>
</evidence>
<dbReference type="NCBIfam" id="TIGR02348">
    <property type="entry name" value="GroEL"/>
    <property type="match status" value="1"/>
</dbReference>
<dbReference type="InterPro" id="IPR027409">
    <property type="entry name" value="GroEL-like_apical_dom_sf"/>
</dbReference>
<keyword evidence="2 6" id="KW-0547">Nucleotide-binding</keyword>
<keyword evidence="6" id="KW-0963">Cytoplasm</keyword>
<evidence type="ECO:0000256" key="4">
    <source>
        <dbReference type="ARBA" id="ARBA00023186"/>
    </source>
</evidence>
<evidence type="ECO:0000256" key="7">
    <source>
        <dbReference type="RuleBase" id="RU000418"/>
    </source>
</evidence>
<dbReference type="InterPro" id="IPR002423">
    <property type="entry name" value="Cpn60/GroEL/TCP-1"/>
</dbReference>
<sequence length="542" mass="57304">MTARQLMFGQDARDRLRRGVDTLAAAVRVTLGPRGRTVILDREFGPPQIVNSGVVVARAVELEDRFENMGAQLLREVAARTSEMAGDGTTTATVLAHGMIQEGLKYLAAGMNPMDLKRGIDSAIEAVVAELARIAQPCSTSREIAHVAAISANNDRSIGELVARAMEKVGREGAVSIEDGSGLASELEVVEGLKFDRGYLSAYFVNNAERQSAVLEDVAILLYDQKLSGLQELVPLLESVAKAGTPLLVIAEDVEADALATLVVNGIRGVIKTCAVRAPGFGDRRKATLQDLALLTGGQVISAEAGLTLEKAAFEHLGRARRVEVDKDSTTVVGGAGDPARIKERIAALKKEREGLASEYDRKQLDERIARLAGGVAVIKVGAATETELKERKLRVEDALHATRAAVEEGIVPGGGVALLRARRVLAGIALPNMDQECGSRIVARALEEPLRRIVSNAAEEPSIVLERVQAAADPGYGYNAATREYGAMLEMGVIDPAKVTRLALQNAGSIASLILTVDCMIADAPKKEAAGAGAGEPAASY</sequence>
<dbReference type="NCBIfam" id="NF009489">
    <property type="entry name" value="PRK12851.1"/>
    <property type="match status" value="1"/>
</dbReference>
<comment type="similarity">
    <text evidence="1 6 7">Belongs to the chaperonin (HSP60) family.</text>
</comment>
<dbReference type="InterPro" id="IPR027413">
    <property type="entry name" value="GROEL-like_equatorial_sf"/>
</dbReference>
<dbReference type="NCBIfam" id="NF000592">
    <property type="entry name" value="PRK00013.1"/>
    <property type="match status" value="1"/>
</dbReference>
<dbReference type="CDD" id="cd03344">
    <property type="entry name" value="GroEL"/>
    <property type="match status" value="1"/>
</dbReference>
<accession>A0ABW0NH60</accession>
<evidence type="ECO:0000256" key="6">
    <source>
        <dbReference type="HAMAP-Rule" id="MF_00600"/>
    </source>
</evidence>
<evidence type="ECO:0000313" key="9">
    <source>
        <dbReference type="EMBL" id="MFC5499362.1"/>
    </source>
</evidence>
<dbReference type="PANTHER" id="PTHR45633">
    <property type="entry name" value="60 KDA HEAT SHOCK PROTEIN, MITOCHONDRIAL"/>
    <property type="match status" value="1"/>
</dbReference>
<dbReference type="PRINTS" id="PR00298">
    <property type="entry name" value="CHAPERONIN60"/>
</dbReference>
<evidence type="ECO:0000256" key="5">
    <source>
        <dbReference type="ARBA" id="ARBA00023235"/>
    </source>
</evidence>
<feature type="binding site" evidence="6">
    <location>
        <position position="415"/>
    </location>
    <ligand>
        <name>ATP</name>
        <dbReference type="ChEBI" id="CHEBI:30616"/>
    </ligand>
</feature>
<dbReference type="Gene3D" id="3.30.260.10">
    <property type="entry name" value="TCP-1-like chaperonin intermediate domain"/>
    <property type="match status" value="1"/>
</dbReference>
<feature type="binding site" evidence="6">
    <location>
        <begin position="87"/>
        <end position="91"/>
    </location>
    <ligand>
        <name>ATP</name>
        <dbReference type="ChEBI" id="CHEBI:30616"/>
    </ligand>
</feature>
<name>A0ABW0NH60_9BURK</name>
<comment type="caution">
    <text evidence="6">Lacks conserved residue(s) required for the propagation of feature annotation.</text>
</comment>
<dbReference type="SUPFAM" id="SSF54849">
    <property type="entry name" value="GroEL-intermediate domain like"/>
    <property type="match status" value="1"/>
</dbReference>
<protein>
    <recommendedName>
        <fullName evidence="6">Chaperonin GroEL</fullName>
        <ecNumber evidence="6">5.6.1.7</ecNumber>
    </recommendedName>
    <alternativeName>
        <fullName evidence="6">60 kDa chaperonin</fullName>
    </alternativeName>
    <alternativeName>
        <fullName evidence="6">Chaperonin-60</fullName>
        <shortName evidence="6">Cpn60</shortName>
    </alternativeName>
</protein>
<dbReference type="NCBIfam" id="NF009487">
    <property type="entry name" value="PRK12849.1"/>
    <property type="match status" value="1"/>
</dbReference>